<protein>
    <submittedName>
        <fullName evidence="1">Uncharacterized protein</fullName>
    </submittedName>
</protein>
<evidence type="ECO:0000313" key="1">
    <source>
        <dbReference type="EMBL" id="KAG8470114.1"/>
    </source>
</evidence>
<comment type="caution">
    <text evidence="1">The sequence shown here is derived from an EMBL/GenBank/DDBJ whole genome shotgun (WGS) entry which is preliminary data.</text>
</comment>
<proteinExistence type="predicted"/>
<dbReference type="AlphaFoldDB" id="A0A8J5XTA3"/>
<gene>
    <name evidence="1" type="ORF">KFE25_008535</name>
</gene>
<evidence type="ECO:0000313" key="2">
    <source>
        <dbReference type="Proteomes" id="UP000751190"/>
    </source>
</evidence>
<keyword evidence="2" id="KW-1185">Reference proteome</keyword>
<organism evidence="1 2">
    <name type="scientific">Diacronema lutheri</name>
    <name type="common">Unicellular marine alga</name>
    <name type="synonym">Monochrysis lutheri</name>
    <dbReference type="NCBI Taxonomy" id="2081491"/>
    <lineage>
        <taxon>Eukaryota</taxon>
        <taxon>Haptista</taxon>
        <taxon>Haptophyta</taxon>
        <taxon>Pavlovophyceae</taxon>
        <taxon>Pavlovales</taxon>
        <taxon>Pavlovaceae</taxon>
        <taxon>Diacronema</taxon>
    </lineage>
</organism>
<dbReference type="Proteomes" id="UP000751190">
    <property type="component" value="Unassembled WGS sequence"/>
</dbReference>
<dbReference type="EMBL" id="JAGTXO010000001">
    <property type="protein sequence ID" value="KAG8470114.1"/>
    <property type="molecule type" value="Genomic_DNA"/>
</dbReference>
<reference evidence="1" key="1">
    <citation type="submission" date="2021-05" db="EMBL/GenBank/DDBJ databases">
        <title>The genome of the haptophyte Pavlova lutheri (Diacronema luteri, Pavlovales) - a model for lipid biosynthesis in eukaryotic algae.</title>
        <authorList>
            <person name="Hulatt C.J."/>
            <person name="Posewitz M.C."/>
        </authorList>
    </citation>
    <scope>NUCLEOTIDE SEQUENCE</scope>
    <source>
        <strain evidence="1">NIVA-4/92</strain>
    </source>
</reference>
<sequence>MRTSLARAVLTAPRRLVSTEAGNYTEAEQLTKKVASYLPRFTTATLSREDEVVLYTLPEHMDKVTLFLRDSAITQMKAVADASTTPVAPPK</sequence>
<name>A0A8J5XTA3_DIALT</name>
<accession>A0A8J5XTA3</accession>